<evidence type="ECO:0000313" key="1">
    <source>
        <dbReference type="EMBL" id="KAL3564613.1"/>
    </source>
</evidence>
<proteinExistence type="predicted"/>
<organism evidence="1 2">
    <name type="scientific">Populus alba</name>
    <name type="common">White poplar</name>
    <dbReference type="NCBI Taxonomy" id="43335"/>
    <lineage>
        <taxon>Eukaryota</taxon>
        <taxon>Viridiplantae</taxon>
        <taxon>Streptophyta</taxon>
        <taxon>Embryophyta</taxon>
        <taxon>Tracheophyta</taxon>
        <taxon>Spermatophyta</taxon>
        <taxon>Magnoliopsida</taxon>
        <taxon>eudicotyledons</taxon>
        <taxon>Gunneridae</taxon>
        <taxon>Pentapetalae</taxon>
        <taxon>rosids</taxon>
        <taxon>fabids</taxon>
        <taxon>Malpighiales</taxon>
        <taxon>Salicaceae</taxon>
        <taxon>Saliceae</taxon>
        <taxon>Populus</taxon>
    </lineage>
</organism>
<dbReference type="Proteomes" id="UP000309997">
    <property type="component" value="Unassembled WGS sequence"/>
</dbReference>
<gene>
    <name evidence="1" type="ORF">D5086_032659</name>
</gene>
<name>A0ACC4AEM6_POPAL</name>
<sequence length="291" mass="32940">MMDVLMVKLQLKGKEEFFNCGVQQRKRMLRPRGSPQVANCEPRFRSHTQDSEGCQGKSEFSCIQATSVPLASPPPPAIQELCATIRVLPPQDSYISMLRNNVRSRAWGAGIGCSYRVERCCIMKKGGGTIDLEPCLTHTSAVEPTLAPVAVERTMTTRAAASNALRQQRFVREVTIQYNLCNEPWYELCFTGEKMVKVTQATQVHEETNKFHSHQPHSSNGEKHDSDNVLIDIFRWSRCKKPLPQKVMQSVGIPLPLEHVEVLEENLDWEDVQWSQTGVWIAGKEFTLARE</sequence>
<protein>
    <submittedName>
        <fullName evidence="1">Uncharacterized protein</fullName>
    </submittedName>
</protein>
<evidence type="ECO:0000313" key="2">
    <source>
        <dbReference type="Proteomes" id="UP000309997"/>
    </source>
</evidence>
<keyword evidence="2" id="KW-1185">Reference proteome</keyword>
<accession>A0ACC4AEM6</accession>
<comment type="caution">
    <text evidence="1">The sequence shown here is derived from an EMBL/GenBank/DDBJ whole genome shotgun (WGS) entry which is preliminary data.</text>
</comment>
<reference evidence="1 2" key="1">
    <citation type="journal article" date="2024" name="Plant Biotechnol. J.">
        <title>Genome and CRISPR/Cas9 system of a widespread forest tree (Populus alba) in the world.</title>
        <authorList>
            <person name="Liu Y.J."/>
            <person name="Jiang P.F."/>
            <person name="Han X.M."/>
            <person name="Li X.Y."/>
            <person name="Wang H.M."/>
            <person name="Wang Y.J."/>
            <person name="Wang X.X."/>
            <person name="Zeng Q.Y."/>
        </authorList>
    </citation>
    <scope>NUCLEOTIDE SEQUENCE [LARGE SCALE GENOMIC DNA]</scope>
    <source>
        <strain evidence="2">cv. PAL-ZL1</strain>
    </source>
</reference>
<dbReference type="EMBL" id="RCHU02000019">
    <property type="protein sequence ID" value="KAL3564613.1"/>
    <property type="molecule type" value="Genomic_DNA"/>
</dbReference>